<reference evidence="2" key="1">
    <citation type="submission" date="2020-05" db="EMBL/GenBank/DDBJ databases">
        <title>Mycena genomes resolve the evolution of fungal bioluminescence.</title>
        <authorList>
            <person name="Tsai I.J."/>
        </authorList>
    </citation>
    <scope>NUCLEOTIDE SEQUENCE</scope>
    <source>
        <strain evidence="2">160909Yilan</strain>
    </source>
</reference>
<evidence type="ECO:0000256" key="1">
    <source>
        <dbReference type="SAM" id="Phobius"/>
    </source>
</evidence>
<comment type="caution">
    <text evidence="2">The sequence shown here is derived from an EMBL/GenBank/DDBJ whole genome shotgun (WGS) entry which is preliminary data.</text>
</comment>
<accession>A0A8H6XVX8</accession>
<feature type="transmembrane region" description="Helical" evidence="1">
    <location>
        <begin position="491"/>
        <end position="513"/>
    </location>
</feature>
<dbReference type="OrthoDB" id="5311848at2759"/>
<name>A0A8H6XVX8_9AGAR</name>
<dbReference type="AlphaFoldDB" id="A0A8H6XVX8"/>
<sequence length="595" mass="65929">MRFLGNADGSLREATRCAGNGSRLNGIYSGSDGSNGFSASRRSSLSLGQRCQSDQSRKRNPCFLWRRALLYSSGYHFVVQRSGHVKAGPRTQPEIQVTRLFLFSPALCLKRSGVSAGNQDELASLLIGHAALENYSRRPDCFRRVAGKIQLRCGELEMNEDERVRAAISMTLSLRLKARENAWSSNYFSAEFFDFNTRIAAHSPGAPNFGRVTRAICAKFASSISLRFCSAADRSSLLAQLCFAFRRWNDIDTAKDIYKNSITEMSAIARAILAREQVDVEAKRRWDTEISGLQDVAIRLKTVSEVIDNMMTMRLRSELTDVIVDAFRSELENVQINTRIENARMINQIGSELQFASQSHAHSLNDLVPFLQKSLVNDLNAALSPFWTQSRNAFDLAASAHDRWVNLTVQFNAMQQTILELSGSVSETAITLEASSKQTQVLHDSQISASLSASHLAETLAQLTTTTQESMEKLNASAVQLAHSLSPRSGLIDLLSLMEAAFPIVHLPIFPVLAAVLNFLLYLLHSSCSALISIALLVFSSRKYIIRPDTAVSHVVAPFCACKFHATTEYRNNFAPLKFANPAYPIDCAIINRLV</sequence>
<gene>
    <name evidence="2" type="ORF">MSAN_01709400</name>
</gene>
<protein>
    <submittedName>
        <fullName evidence="2">RING finger protein</fullName>
    </submittedName>
</protein>
<keyword evidence="1" id="KW-0812">Transmembrane</keyword>
<evidence type="ECO:0000313" key="2">
    <source>
        <dbReference type="EMBL" id="KAF7349200.1"/>
    </source>
</evidence>
<keyword evidence="3" id="KW-1185">Reference proteome</keyword>
<dbReference type="EMBL" id="JACAZH010000016">
    <property type="protein sequence ID" value="KAF7349200.1"/>
    <property type="molecule type" value="Genomic_DNA"/>
</dbReference>
<keyword evidence="1" id="KW-0472">Membrane</keyword>
<dbReference type="Proteomes" id="UP000623467">
    <property type="component" value="Unassembled WGS sequence"/>
</dbReference>
<keyword evidence="1" id="KW-1133">Transmembrane helix</keyword>
<organism evidence="2 3">
    <name type="scientific">Mycena sanguinolenta</name>
    <dbReference type="NCBI Taxonomy" id="230812"/>
    <lineage>
        <taxon>Eukaryota</taxon>
        <taxon>Fungi</taxon>
        <taxon>Dikarya</taxon>
        <taxon>Basidiomycota</taxon>
        <taxon>Agaricomycotina</taxon>
        <taxon>Agaricomycetes</taxon>
        <taxon>Agaricomycetidae</taxon>
        <taxon>Agaricales</taxon>
        <taxon>Marasmiineae</taxon>
        <taxon>Mycenaceae</taxon>
        <taxon>Mycena</taxon>
    </lineage>
</organism>
<proteinExistence type="predicted"/>
<evidence type="ECO:0000313" key="3">
    <source>
        <dbReference type="Proteomes" id="UP000623467"/>
    </source>
</evidence>